<protein>
    <recommendedName>
        <fullName evidence="5">Peptidase M24</fullName>
    </recommendedName>
</protein>
<dbReference type="InterPro" id="IPR001714">
    <property type="entry name" value="Pept_M24_MAP"/>
</dbReference>
<dbReference type="InterPro" id="IPR000994">
    <property type="entry name" value="Pept_M24"/>
</dbReference>
<evidence type="ECO:0000313" key="4">
    <source>
        <dbReference type="Proteomes" id="UP000078532"/>
    </source>
</evidence>
<dbReference type="Gene3D" id="3.90.230.10">
    <property type="entry name" value="Creatinase/methionine aminopeptidase superfamily"/>
    <property type="match status" value="1"/>
</dbReference>
<feature type="domain" description="Peptidase M24" evidence="1">
    <location>
        <begin position="145"/>
        <end position="380"/>
    </location>
</feature>
<organism evidence="3 4">
    <name type="scientific">Desulfotomaculum copahuensis</name>
    <dbReference type="NCBI Taxonomy" id="1838280"/>
    <lineage>
        <taxon>Bacteria</taxon>
        <taxon>Bacillati</taxon>
        <taxon>Bacillota</taxon>
        <taxon>Clostridia</taxon>
        <taxon>Eubacteriales</taxon>
        <taxon>Desulfotomaculaceae</taxon>
        <taxon>Desulfotomaculum</taxon>
    </lineage>
</organism>
<dbReference type="InterPro" id="IPR000587">
    <property type="entry name" value="Creatinase_N"/>
</dbReference>
<evidence type="ECO:0000259" key="2">
    <source>
        <dbReference type="Pfam" id="PF01321"/>
    </source>
</evidence>
<dbReference type="Pfam" id="PF00557">
    <property type="entry name" value="Peptidase_M24"/>
    <property type="match status" value="1"/>
</dbReference>
<gene>
    <name evidence="3" type="ORF">A6M21_15720</name>
</gene>
<dbReference type="InterPro" id="IPR050659">
    <property type="entry name" value="Peptidase_M24B"/>
</dbReference>
<reference evidence="3 4" key="1">
    <citation type="submission" date="2016-04" db="EMBL/GenBank/DDBJ databases">
        <authorList>
            <person name="Evans L.H."/>
            <person name="Alamgir A."/>
            <person name="Owens N."/>
            <person name="Weber N.D."/>
            <person name="Virtaneva K."/>
            <person name="Barbian K."/>
            <person name="Babar A."/>
            <person name="Rosenke K."/>
        </authorList>
    </citation>
    <scope>NUCLEOTIDE SEQUENCE [LARGE SCALE GENOMIC DNA]</scope>
    <source>
        <strain evidence="3 4">LMa1</strain>
    </source>
</reference>
<proteinExistence type="predicted"/>
<name>A0A1B7LAX1_9FIRM</name>
<dbReference type="Gene3D" id="3.40.350.10">
    <property type="entry name" value="Creatinase/prolidase N-terminal domain"/>
    <property type="match status" value="1"/>
</dbReference>
<dbReference type="PRINTS" id="PR00599">
    <property type="entry name" value="MAPEPTIDASE"/>
</dbReference>
<comment type="caution">
    <text evidence="3">The sequence shown here is derived from an EMBL/GenBank/DDBJ whole genome shotgun (WGS) entry which is preliminary data.</text>
</comment>
<dbReference type="GO" id="GO:0008235">
    <property type="term" value="F:metalloexopeptidase activity"/>
    <property type="evidence" value="ECO:0007669"/>
    <property type="project" value="UniProtKB-ARBA"/>
</dbReference>
<dbReference type="Pfam" id="PF01321">
    <property type="entry name" value="Creatinase_N"/>
    <property type="match status" value="1"/>
</dbReference>
<dbReference type="GO" id="GO:0004177">
    <property type="term" value="F:aminopeptidase activity"/>
    <property type="evidence" value="ECO:0007669"/>
    <property type="project" value="UniProtKB-ARBA"/>
</dbReference>
<keyword evidence="4" id="KW-1185">Reference proteome</keyword>
<evidence type="ECO:0008006" key="5">
    <source>
        <dbReference type="Google" id="ProtNLM"/>
    </source>
</evidence>
<dbReference type="RefSeq" id="WP_066671308.1">
    <property type="nucleotide sequence ID" value="NZ_LYVF01000194.1"/>
</dbReference>
<dbReference type="PANTHER" id="PTHR46112">
    <property type="entry name" value="AMINOPEPTIDASE"/>
    <property type="match status" value="1"/>
</dbReference>
<accession>A0A1B7LAX1</accession>
<sequence length="398" mass="43655">MSCTVNNIGSQGDRIAALQIKMREKGFDAALIMNPRDVYYYAGTAQPGNLLIPAGGEPVLFARRALEWILEETHVQRVLEAVGFKTIAEVVKELNIGGVLGVTEDAIPASLYNKIREAFPDFVLKNISPLVLEQRMIKDSDELQAVRDAASLFAVLHRVVMCNLCPGIKEIDLSAMILGELRKNELEGFARNRRWDASLHPEGLVASGENTWKISGHAMTVTGVGLSKSLPWGASTRVIENGDLVVVDSGINRHGYHADCSRTYVVGKATKKQRDVFAAVLEIQEQVVRSIHPGMIAGEIYRIAENAACQTGYRKYFQGYGKMQGRYIGHGVGLEVDEPPTIEPDSEIIIMPGMVLAIEPKIIIPDWGAVNLEDTLIVNESGCEIITPVGRELFEVCS</sequence>
<feature type="domain" description="Creatinase N-terminal" evidence="2">
    <location>
        <begin position="14"/>
        <end position="137"/>
    </location>
</feature>
<dbReference type="OrthoDB" id="9806388at2"/>
<dbReference type="Proteomes" id="UP000078532">
    <property type="component" value="Unassembled WGS sequence"/>
</dbReference>
<dbReference type="InterPro" id="IPR036005">
    <property type="entry name" value="Creatinase/aminopeptidase-like"/>
</dbReference>
<dbReference type="EMBL" id="LYVF01000194">
    <property type="protein sequence ID" value="OAT79494.1"/>
    <property type="molecule type" value="Genomic_DNA"/>
</dbReference>
<evidence type="ECO:0000313" key="3">
    <source>
        <dbReference type="EMBL" id="OAT79494.1"/>
    </source>
</evidence>
<dbReference type="AlphaFoldDB" id="A0A1B7LAX1"/>
<dbReference type="SUPFAM" id="SSF55920">
    <property type="entry name" value="Creatinase/aminopeptidase"/>
    <property type="match status" value="1"/>
</dbReference>
<dbReference type="PANTHER" id="PTHR46112:SF2">
    <property type="entry name" value="XAA-PRO AMINOPEPTIDASE P-RELATED"/>
    <property type="match status" value="1"/>
</dbReference>
<evidence type="ECO:0000259" key="1">
    <source>
        <dbReference type="Pfam" id="PF00557"/>
    </source>
</evidence>
<dbReference type="STRING" id="1838280.A6M21_15720"/>
<dbReference type="SUPFAM" id="SSF53092">
    <property type="entry name" value="Creatinase/prolidase N-terminal domain"/>
    <property type="match status" value="1"/>
</dbReference>
<dbReference type="InterPro" id="IPR029149">
    <property type="entry name" value="Creatin/AminoP/Spt16_N"/>
</dbReference>